<dbReference type="AlphaFoldDB" id="A0A0C9PL59"/>
<proteinExistence type="predicted"/>
<evidence type="ECO:0000256" key="1">
    <source>
        <dbReference type="SAM" id="Phobius"/>
    </source>
</evidence>
<protein>
    <submittedName>
        <fullName evidence="2">Uncharacterized protein</fullName>
    </submittedName>
</protein>
<dbReference type="RefSeq" id="WP_155248189.1">
    <property type="nucleotide sequence ID" value="NZ_BAYM01000013.1"/>
</dbReference>
<dbReference type="EMBL" id="BAYM01000013">
    <property type="protein sequence ID" value="GAN35691.1"/>
    <property type="molecule type" value="Genomic_DNA"/>
</dbReference>
<keyword evidence="1" id="KW-0812">Transmembrane</keyword>
<accession>A0A0C9PL59</accession>
<keyword evidence="1" id="KW-0472">Membrane</keyword>
<keyword evidence="1" id="KW-1133">Transmembrane helix</keyword>
<evidence type="ECO:0000313" key="3">
    <source>
        <dbReference type="Proteomes" id="UP000032552"/>
    </source>
</evidence>
<sequence length="58" mass="6410">MKKAYNIAIIAIYFGLLANMVVGFLPNYIAITLALLILVPLIVDKLKHPKTNPSKKNS</sequence>
<organism evidence="2 3">
    <name type="scientific">Lacticaseibacillus paracasei NRIC 0644</name>
    <dbReference type="NCBI Taxonomy" id="1435038"/>
    <lineage>
        <taxon>Bacteria</taxon>
        <taxon>Bacillati</taxon>
        <taxon>Bacillota</taxon>
        <taxon>Bacilli</taxon>
        <taxon>Lactobacillales</taxon>
        <taxon>Lactobacillaceae</taxon>
        <taxon>Lacticaseibacillus</taxon>
    </lineage>
</organism>
<evidence type="ECO:0000313" key="2">
    <source>
        <dbReference type="EMBL" id="GAN35691.1"/>
    </source>
</evidence>
<comment type="caution">
    <text evidence="2">The sequence shown here is derived from an EMBL/GenBank/DDBJ whole genome shotgun (WGS) entry which is preliminary data.</text>
</comment>
<gene>
    <name evidence="2" type="ORF">LC0644_0280</name>
</gene>
<reference evidence="3" key="1">
    <citation type="submission" date="2014-05" db="EMBL/GenBank/DDBJ databases">
        <title>Whole genome sequencing of Lactobacillus casei NRIC0644.</title>
        <authorList>
            <person name="Atarashi H."/>
            <person name="Yoshida Y."/>
            <person name="Fujimura S."/>
            <person name="Tanaka N."/>
            <person name="Shiwa Y."/>
            <person name="Yoshikawa H."/>
            <person name="Okada S."/>
            <person name="Nakagawa J."/>
        </authorList>
    </citation>
    <scope>NUCLEOTIDE SEQUENCE [LARGE SCALE GENOMIC DNA]</scope>
    <source>
        <strain evidence="3">NRIC0644</strain>
    </source>
</reference>
<dbReference type="Proteomes" id="UP000032552">
    <property type="component" value="Unassembled WGS sequence"/>
</dbReference>
<name>A0A0C9PL59_LACPA</name>
<feature type="transmembrane region" description="Helical" evidence="1">
    <location>
        <begin position="28"/>
        <end position="46"/>
    </location>
</feature>